<dbReference type="PROSITE" id="PS50011">
    <property type="entry name" value="PROTEIN_KINASE_DOM"/>
    <property type="match status" value="1"/>
</dbReference>
<protein>
    <submittedName>
        <fullName evidence="3">Calcium-dependent protein kinase 12</fullName>
    </submittedName>
</protein>
<keyword evidence="4" id="KW-1185">Reference proteome</keyword>
<evidence type="ECO:0000259" key="2">
    <source>
        <dbReference type="PROSITE" id="PS50011"/>
    </source>
</evidence>
<keyword evidence="3" id="KW-0418">Kinase</keyword>
<evidence type="ECO:0000256" key="1">
    <source>
        <dbReference type="PROSITE-ProRule" id="PRU10141"/>
    </source>
</evidence>
<evidence type="ECO:0000313" key="4">
    <source>
        <dbReference type="Proteomes" id="UP000186817"/>
    </source>
</evidence>
<dbReference type="GO" id="GO:0005524">
    <property type="term" value="F:ATP binding"/>
    <property type="evidence" value="ECO:0007669"/>
    <property type="project" value="UniProtKB-UniRule"/>
</dbReference>
<dbReference type="SUPFAM" id="SSF56112">
    <property type="entry name" value="Protein kinase-like (PK-like)"/>
    <property type="match status" value="1"/>
</dbReference>
<dbReference type="InterPro" id="IPR017441">
    <property type="entry name" value="Protein_kinase_ATP_BS"/>
</dbReference>
<proteinExistence type="predicted"/>
<keyword evidence="1" id="KW-0067">ATP-binding</keyword>
<comment type="caution">
    <text evidence="3">The sequence shown here is derived from an EMBL/GenBank/DDBJ whole genome shotgun (WGS) entry which is preliminary data.</text>
</comment>
<dbReference type="EMBL" id="LSRX01003775">
    <property type="protein sequence ID" value="OLP74407.1"/>
    <property type="molecule type" value="Genomic_DNA"/>
</dbReference>
<dbReference type="PROSITE" id="PS00107">
    <property type="entry name" value="PROTEIN_KINASE_ATP"/>
    <property type="match status" value="1"/>
</dbReference>
<sequence length="110" mass="12680">MGNSFLCPVQTDVDWLRLAPQSLSFDSRFDVDEDNVLGTGKFSTVYMCTYRENPDQRYALKAINQHSSIIRLIDMDESTPNTIRLVLELCEGGELYDRIQQKRFYSACQS</sequence>
<feature type="binding site" evidence="1">
    <location>
        <position position="61"/>
    </location>
    <ligand>
        <name>ATP</name>
        <dbReference type="ChEBI" id="CHEBI:30616"/>
    </ligand>
</feature>
<name>A0A1Q9BUN7_SYMMI</name>
<feature type="domain" description="Protein kinase" evidence="2">
    <location>
        <begin position="31"/>
        <end position="110"/>
    </location>
</feature>
<dbReference type="OrthoDB" id="40902at2759"/>
<dbReference type="AlphaFoldDB" id="A0A1Q9BUN7"/>
<dbReference type="InterPro" id="IPR000719">
    <property type="entry name" value="Prot_kinase_dom"/>
</dbReference>
<dbReference type="GO" id="GO:0004672">
    <property type="term" value="F:protein kinase activity"/>
    <property type="evidence" value="ECO:0007669"/>
    <property type="project" value="InterPro"/>
</dbReference>
<keyword evidence="1" id="KW-0547">Nucleotide-binding</keyword>
<dbReference type="Proteomes" id="UP000186817">
    <property type="component" value="Unassembled WGS sequence"/>
</dbReference>
<evidence type="ECO:0000313" key="3">
    <source>
        <dbReference type="EMBL" id="OLP74407.1"/>
    </source>
</evidence>
<dbReference type="InterPro" id="IPR011009">
    <property type="entry name" value="Kinase-like_dom_sf"/>
</dbReference>
<dbReference type="Gene3D" id="1.10.510.10">
    <property type="entry name" value="Transferase(Phosphotransferase) domain 1"/>
    <property type="match status" value="1"/>
</dbReference>
<dbReference type="PANTHER" id="PTHR24347">
    <property type="entry name" value="SERINE/THREONINE-PROTEIN KINASE"/>
    <property type="match status" value="1"/>
</dbReference>
<reference evidence="3 4" key="1">
    <citation type="submission" date="2016-02" db="EMBL/GenBank/DDBJ databases">
        <title>Genome analysis of coral dinoflagellate symbionts highlights evolutionary adaptations to a symbiotic lifestyle.</title>
        <authorList>
            <person name="Aranda M."/>
            <person name="Li Y."/>
            <person name="Liew Y.J."/>
            <person name="Baumgarten S."/>
            <person name="Simakov O."/>
            <person name="Wilson M."/>
            <person name="Piel J."/>
            <person name="Ashoor H."/>
            <person name="Bougouffa S."/>
            <person name="Bajic V.B."/>
            <person name="Ryu T."/>
            <person name="Ravasi T."/>
            <person name="Bayer T."/>
            <person name="Micklem G."/>
            <person name="Kim H."/>
            <person name="Bhak J."/>
            <person name="Lajeunesse T.C."/>
            <person name="Voolstra C.R."/>
        </authorList>
    </citation>
    <scope>NUCLEOTIDE SEQUENCE [LARGE SCALE GENOMIC DNA]</scope>
    <source>
        <strain evidence="3 4">CCMP2467</strain>
    </source>
</reference>
<organism evidence="3 4">
    <name type="scientific">Symbiodinium microadriaticum</name>
    <name type="common">Dinoflagellate</name>
    <name type="synonym">Zooxanthella microadriatica</name>
    <dbReference type="NCBI Taxonomy" id="2951"/>
    <lineage>
        <taxon>Eukaryota</taxon>
        <taxon>Sar</taxon>
        <taxon>Alveolata</taxon>
        <taxon>Dinophyceae</taxon>
        <taxon>Suessiales</taxon>
        <taxon>Symbiodiniaceae</taxon>
        <taxon>Symbiodinium</taxon>
    </lineage>
</organism>
<gene>
    <name evidence="3" type="primary">CPK12</name>
    <name evidence="3" type="ORF">AK812_SmicGene46058</name>
</gene>
<keyword evidence="3" id="KW-0808">Transferase</keyword>
<dbReference type="Gene3D" id="3.30.200.20">
    <property type="entry name" value="Phosphorylase Kinase, domain 1"/>
    <property type="match status" value="2"/>
</dbReference>
<accession>A0A1Q9BUN7</accession>